<reference evidence="5" key="3">
    <citation type="submission" date="2016-10" db="EMBL/GenBank/DDBJ databases">
        <authorList>
            <person name="Varghese N."/>
        </authorList>
    </citation>
    <scope>NUCLEOTIDE SEQUENCE [LARGE SCALE GENOMIC DNA]</scope>
    <source>
        <strain evidence="5">DSM 16632</strain>
    </source>
</reference>
<name>A0A126R1T8_METOL</name>
<dbReference type="STRING" id="294671.YLM1_1500"/>
<reference evidence="2 4" key="1">
    <citation type="journal article" date="2016" name="Genome Announc.">
        <title>Draft Genome Sequence of the Rumen Methanogen Methanobrevibacter olleyae YLM1.</title>
        <authorList>
            <person name="Kelly W.J."/>
            <person name="Li D."/>
            <person name="Lambie S.C."/>
            <person name="Cox F."/>
            <person name="Attwood G.T."/>
            <person name="Altermann E."/>
            <person name="Leahy S.C."/>
        </authorList>
    </citation>
    <scope>NUCLEOTIDE SEQUENCE [LARGE SCALE GENOMIC DNA]</scope>
    <source>
        <strain evidence="2 4">YLM1</strain>
    </source>
</reference>
<protein>
    <submittedName>
        <fullName evidence="2">Proteasome assembly chaperone</fullName>
    </submittedName>
</protein>
<dbReference type="RefSeq" id="WP_067148026.1">
    <property type="nucleotide sequence ID" value="NZ_CP014265.1"/>
</dbReference>
<gene>
    <name evidence="3" type="ORF">SAMN02910297_01843</name>
    <name evidence="2" type="ORF">YLM1_1500</name>
</gene>
<dbReference type="GeneID" id="28489819"/>
<evidence type="ECO:0000256" key="1">
    <source>
        <dbReference type="SAM" id="Coils"/>
    </source>
</evidence>
<dbReference type="PATRIC" id="fig|294671.3.peg.1563"/>
<dbReference type="GO" id="GO:0000502">
    <property type="term" value="C:proteasome complex"/>
    <property type="evidence" value="ECO:0007669"/>
    <property type="project" value="UniProtKB-KW"/>
</dbReference>
<dbReference type="OrthoDB" id="31247at2157"/>
<dbReference type="NCBIfam" id="TIGR00162">
    <property type="entry name" value="proteasome assembly chaperone family protein"/>
    <property type="match status" value="1"/>
</dbReference>
<dbReference type="Pfam" id="PF09754">
    <property type="entry name" value="PAC2"/>
    <property type="match status" value="1"/>
</dbReference>
<dbReference type="PANTHER" id="PTHR35610">
    <property type="entry name" value="3-ISOPROPYLMALATE DEHYDRATASE-RELATED"/>
    <property type="match status" value="1"/>
</dbReference>
<dbReference type="InterPro" id="IPR038389">
    <property type="entry name" value="PSMG2_sf"/>
</dbReference>
<dbReference type="EMBL" id="CP014265">
    <property type="protein sequence ID" value="AMK16057.1"/>
    <property type="molecule type" value="Genomic_DNA"/>
</dbReference>
<dbReference type="KEGG" id="mol:YLM1_1500"/>
<proteinExistence type="predicted"/>
<dbReference type="Proteomes" id="UP000183442">
    <property type="component" value="Unassembled WGS sequence"/>
</dbReference>
<dbReference type="EMBL" id="FOTL01000046">
    <property type="protein sequence ID" value="SFL82586.1"/>
    <property type="molecule type" value="Genomic_DNA"/>
</dbReference>
<keyword evidence="4" id="KW-1185">Reference proteome</keyword>
<organism evidence="2 4">
    <name type="scientific">Methanobrevibacter olleyae</name>
    <dbReference type="NCBI Taxonomy" id="294671"/>
    <lineage>
        <taxon>Archaea</taxon>
        <taxon>Methanobacteriati</taxon>
        <taxon>Methanobacteriota</taxon>
        <taxon>Methanomada group</taxon>
        <taxon>Methanobacteria</taxon>
        <taxon>Methanobacteriales</taxon>
        <taxon>Methanobacteriaceae</taxon>
        <taxon>Methanobrevibacter</taxon>
    </lineage>
</organism>
<accession>A0A126R1T8</accession>
<dbReference type="InterPro" id="IPR004426">
    <property type="entry name" value="MJ1210-like"/>
</dbReference>
<evidence type="ECO:0000313" key="2">
    <source>
        <dbReference type="EMBL" id="AMK16057.1"/>
    </source>
</evidence>
<dbReference type="Proteomes" id="UP000066376">
    <property type="component" value="Chromosome"/>
</dbReference>
<reference evidence="3" key="4">
    <citation type="submission" date="2016-10" db="EMBL/GenBank/DDBJ databases">
        <authorList>
            <person name="de Groot N.N."/>
        </authorList>
    </citation>
    <scope>NUCLEOTIDE SEQUENCE [LARGE SCALE GENOMIC DNA]</scope>
    <source>
        <strain evidence="3">DSM 16632</strain>
    </source>
</reference>
<dbReference type="PANTHER" id="PTHR35610:SF7">
    <property type="entry name" value="3-ISOPROPYLMALATE DEHYDRATASE"/>
    <property type="match status" value="1"/>
</dbReference>
<evidence type="ECO:0000313" key="5">
    <source>
        <dbReference type="Proteomes" id="UP000183442"/>
    </source>
</evidence>
<dbReference type="AlphaFoldDB" id="A0A126R1T8"/>
<dbReference type="Gene3D" id="3.40.50.10900">
    <property type="entry name" value="PAC-like subunit"/>
    <property type="match status" value="1"/>
</dbReference>
<dbReference type="SUPFAM" id="SSF159659">
    <property type="entry name" value="Cgl1923-like"/>
    <property type="match status" value="1"/>
</dbReference>
<keyword evidence="2" id="KW-0647">Proteasome</keyword>
<feature type="coiled-coil region" evidence="1">
    <location>
        <begin position="211"/>
        <end position="241"/>
    </location>
</feature>
<keyword evidence="1" id="KW-0175">Coiled coil</keyword>
<dbReference type="InterPro" id="IPR019151">
    <property type="entry name" value="Proteasome_assmbl_chaperone_2"/>
</dbReference>
<evidence type="ECO:0000313" key="3">
    <source>
        <dbReference type="EMBL" id="SFL82586.1"/>
    </source>
</evidence>
<sequence>MRTTQFKVLEEVSLNNPIFIEALPGIGHVGKLAIDHVIDELDATKFVEIYSPYFPPQVLVGEGGIIEDMKNEMYYLKSAGADERDFIFLVGNCQGLSTEGQYELCGSVLDFVESLGAKELYTLGGLATGQPIEGVEGRVLGAATDEASIEMLKEADIEIRSADGGIVGASGLFLGLARLRGMAGFCLMGKTPGYFIDAEAAEAILQKLAILVKLEVSTEELEAKAEEIREMISQAQQMEQEMLSRAMGQQAPQQAQDDLRYIG</sequence>
<reference evidence="4" key="2">
    <citation type="submission" date="2016-02" db="EMBL/GenBank/DDBJ databases">
        <title>The draft genome sequence of the rumen methanogen Methanobrevibacter olleyae YLM1.</title>
        <authorList>
            <consortium name="New Zealand Agricultural Greenhouse Gas Research Centre/Pastoral Greenhouse Gas Research Consortium"/>
            <person name="Kelly W.J."/>
            <person name="Li D."/>
            <person name="Lambie S.C."/>
            <person name="Attwood G.T."/>
            <person name="Altermann E."/>
            <person name="Leahy S.C."/>
        </authorList>
    </citation>
    <scope>NUCLEOTIDE SEQUENCE [LARGE SCALE GENOMIC DNA]</scope>
    <source>
        <strain evidence="4">YLM1</strain>
    </source>
</reference>
<evidence type="ECO:0000313" key="4">
    <source>
        <dbReference type="Proteomes" id="UP000066376"/>
    </source>
</evidence>